<evidence type="ECO:0000259" key="1">
    <source>
        <dbReference type="Pfam" id="PF26451"/>
    </source>
</evidence>
<protein>
    <recommendedName>
        <fullName evidence="1">DUF8130 domain-containing protein</fullName>
    </recommendedName>
</protein>
<keyword evidence="3" id="KW-1185">Reference proteome</keyword>
<sequence length="190" mass="21110">MRRRALLTTAGASMASLAGCLGDTEYTITNVAVTAAAPFEFDVTVTEPDAVIEHPARLEFELRNRADQPLRVRNRGVWPFGLLKLVRSPDAEGPGGTLLYTEQYETSQYVDIESRRNYSTESTPLVQTLASGQRFSETYELHGDGIRGAGTAYVRGEHELPIFEYTSGDSDEWQSFTPEIAVTITTKQLW</sequence>
<dbReference type="AlphaFoldDB" id="A0A4C2EL53"/>
<dbReference type="Proteomes" id="UP000304382">
    <property type="component" value="Unassembled WGS sequence"/>
</dbReference>
<dbReference type="PROSITE" id="PS51257">
    <property type="entry name" value="PROKAR_LIPOPROTEIN"/>
    <property type="match status" value="1"/>
</dbReference>
<dbReference type="Pfam" id="PF26451">
    <property type="entry name" value="DUF8130"/>
    <property type="match status" value="1"/>
</dbReference>
<evidence type="ECO:0000313" key="3">
    <source>
        <dbReference type="Proteomes" id="UP000304382"/>
    </source>
</evidence>
<organism evidence="2 3">
    <name type="scientific">Haloarcula mannanilytica</name>
    <dbReference type="NCBI Taxonomy" id="2509225"/>
    <lineage>
        <taxon>Archaea</taxon>
        <taxon>Methanobacteriati</taxon>
        <taxon>Methanobacteriota</taxon>
        <taxon>Stenosarchaea group</taxon>
        <taxon>Halobacteria</taxon>
        <taxon>Halobacteriales</taxon>
        <taxon>Haloarculaceae</taxon>
        <taxon>Haloarcula</taxon>
    </lineage>
</organism>
<name>A0A4C2EL53_9EURY</name>
<dbReference type="RefSeq" id="WP_137684801.1">
    <property type="nucleotide sequence ID" value="NZ_BIXZ01000007.1"/>
</dbReference>
<feature type="domain" description="DUF8130" evidence="1">
    <location>
        <begin position="1"/>
        <end position="188"/>
    </location>
</feature>
<comment type="caution">
    <text evidence="2">The sequence shown here is derived from an EMBL/GenBank/DDBJ whole genome shotgun (WGS) entry which is preliminary data.</text>
</comment>
<gene>
    <name evidence="2" type="ORF">Harman_32060</name>
</gene>
<reference evidence="2 3" key="1">
    <citation type="submission" date="2019-02" db="EMBL/GenBank/DDBJ databases">
        <title>Haloarcula mannanilyticum sp. nov., a mannan degrading haloarchaeon isolated from commercial salt.</title>
        <authorList>
            <person name="Enomoto S."/>
            <person name="Shimane Y."/>
            <person name="Kamekura M."/>
            <person name="Ito T."/>
            <person name="Moriya O."/>
            <person name="Ihara K."/>
            <person name="Takahashi-Ando N."/>
            <person name="Fukushima Y."/>
            <person name="Yoshida Y."/>
            <person name="Usama R."/>
            <person name="Takai K."/>
            <person name="Minegishi H."/>
        </authorList>
    </citation>
    <scope>NUCLEOTIDE SEQUENCE [LARGE SCALE GENOMIC DNA]</scope>
    <source>
        <strain evidence="2 3">MD130-1</strain>
    </source>
</reference>
<evidence type="ECO:0000313" key="2">
    <source>
        <dbReference type="EMBL" id="GCF15271.1"/>
    </source>
</evidence>
<dbReference type="OrthoDB" id="269766at2157"/>
<proteinExistence type="predicted"/>
<dbReference type="EMBL" id="BIXZ01000007">
    <property type="protein sequence ID" value="GCF15271.1"/>
    <property type="molecule type" value="Genomic_DNA"/>
</dbReference>
<accession>A0A4C2EL53</accession>
<dbReference type="InterPro" id="IPR058443">
    <property type="entry name" value="DUF8130"/>
</dbReference>